<dbReference type="InterPro" id="IPR054765">
    <property type="entry name" value="SLBB_dom"/>
</dbReference>
<keyword evidence="10" id="KW-0626">Porin</keyword>
<comment type="similarity">
    <text evidence="2">Belongs to the BexD/CtrA/VexA family.</text>
</comment>
<keyword evidence="13" id="KW-0998">Cell outer membrane</keyword>
<keyword evidence="19" id="KW-1185">Reference proteome</keyword>
<dbReference type="Gene3D" id="3.10.560.10">
    <property type="entry name" value="Outer membrane lipoprotein wza domain like"/>
    <property type="match status" value="1"/>
</dbReference>
<evidence type="ECO:0000259" key="17">
    <source>
        <dbReference type="Pfam" id="PF22461"/>
    </source>
</evidence>
<dbReference type="OrthoDB" id="662756at2"/>
<evidence type="ECO:0000256" key="10">
    <source>
        <dbReference type="ARBA" id="ARBA00023114"/>
    </source>
</evidence>
<evidence type="ECO:0000256" key="8">
    <source>
        <dbReference type="ARBA" id="ARBA00023047"/>
    </source>
</evidence>
<keyword evidence="12" id="KW-0564">Palmitate</keyword>
<dbReference type="PANTHER" id="PTHR33619:SF3">
    <property type="entry name" value="POLYSACCHARIDE EXPORT PROTEIN GFCE-RELATED"/>
    <property type="match status" value="1"/>
</dbReference>
<evidence type="ECO:0000256" key="13">
    <source>
        <dbReference type="ARBA" id="ARBA00023237"/>
    </source>
</evidence>
<keyword evidence="14" id="KW-0449">Lipoprotein</keyword>
<dbReference type="PROSITE" id="PS51257">
    <property type="entry name" value="PROKAR_LIPOPROTEIN"/>
    <property type="match status" value="1"/>
</dbReference>
<evidence type="ECO:0000256" key="6">
    <source>
        <dbReference type="ARBA" id="ARBA00022692"/>
    </source>
</evidence>
<name>A0A552V2G7_9FLAO</name>
<keyword evidence="7" id="KW-0732">Signal</keyword>
<keyword evidence="8" id="KW-0625">Polysaccharide transport</keyword>
<comment type="subcellular location">
    <subcellularLocation>
        <location evidence="1">Cell outer membrane</location>
        <topology evidence="1">Multi-pass membrane protein</topology>
    </subcellularLocation>
</comment>
<evidence type="ECO:0000256" key="5">
    <source>
        <dbReference type="ARBA" id="ARBA00022597"/>
    </source>
</evidence>
<evidence type="ECO:0000256" key="7">
    <source>
        <dbReference type="ARBA" id="ARBA00022729"/>
    </source>
</evidence>
<gene>
    <name evidence="18" type="ORF">FMM05_09040</name>
</gene>
<keyword evidence="4" id="KW-1134">Transmembrane beta strand</keyword>
<evidence type="ECO:0000259" key="16">
    <source>
        <dbReference type="Pfam" id="PF02563"/>
    </source>
</evidence>
<evidence type="ECO:0000256" key="1">
    <source>
        <dbReference type="ARBA" id="ARBA00004571"/>
    </source>
</evidence>
<evidence type="ECO:0000256" key="11">
    <source>
        <dbReference type="ARBA" id="ARBA00023136"/>
    </source>
</evidence>
<feature type="domain" description="SLBB" evidence="17">
    <location>
        <begin position="139"/>
        <end position="218"/>
    </location>
</feature>
<dbReference type="GO" id="GO:0015159">
    <property type="term" value="F:polysaccharide transmembrane transporter activity"/>
    <property type="evidence" value="ECO:0007669"/>
    <property type="project" value="InterPro"/>
</dbReference>
<dbReference type="GO" id="GO:0006811">
    <property type="term" value="P:monoatomic ion transport"/>
    <property type="evidence" value="ECO:0007669"/>
    <property type="project" value="UniProtKB-KW"/>
</dbReference>
<evidence type="ECO:0000256" key="3">
    <source>
        <dbReference type="ARBA" id="ARBA00022448"/>
    </source>
</evidence>
<proteinExistence type="inferred from homology"/>
<evidence type="ECO:0000256" key="4">
    <source>
        <dbReference type="ARBA" id="ARBA00022452"/>
    </source>
</evidence>
<dbReference type="Proteomes" id="UP000320643">
    <property type="component" value="Unassembled WGS sequence"/>
</dbReference>
<dbReference type="AlphaFoldDB" id="A0A552V2G7"/>
<evidence type="ECO:0000313" key="18">
    <source>
        <dbReference type="EMBL" id="TRW24649.1"/>
    </source>
</evidence>
<reference evidence="18 19" key="1">
    <citation type="submission" date="2019-07" db="EMBL/GenBank/DDBJ databases">
        <title>Flavobacterium sp. nov., isolated from glacier ice.</title>
        <authorList>
            <person name="Liu Q."/>
            <person name="Xin Y.-H."/>
        </authorList>
    </citation>
    <scope>NUCLEOTIDE SEQUENCE [LARGE SCALE GENOMIC DNA]</scope>
    <source>
        <strain evidence="18 19">ZT4R6</strain>
    </source>
</reference>
<organism evidence="18 19">
    <name type="scientific">Flavobacterium zepuense</name>
    <dbReference type="NCBI Taxonomy" id="2593302"/>
    <lineage>
        <taxon>Bacteria</taxon>
        <taxon>Pseudomonadati</taxon>
        <taxon>Bacteroidota</taxon>
        <taxon>Flavobacteriia</taxon>
        <taxon>Flavobacteriales</taxon>
        <taxon>Flavobacteriaceae</taxon>
        <taxon>Flavobacterium</taxon>
    </lineage>
</organism>
<accession>A0A552V2G7</accession>
<protein>
    <submittedName>
        <fullName evidence="18">Polysaccharide export protein</fullName>
    </submittedName>
</protein>
<dbReference type="PANTHER" id="PTHR33619">
    <property type="entry name" value="POLYSACCHARIDE EXPORT PROTEIN GFCE-RELATED"/>
    <property type="match status" value="1"/>
</dbReference>
<dbReference type="RefSeq" id="WP_143373053.1">
    <property type="nucleotide sequence ID" value="NZ_VJVZ01000005.1"/>
</dbReference>
<sequence>MIKKIGLLLVIVLVFSSCASRKKMAYFQNIAEVSSDRLYETTLQPDDELQIIVNAPAPNQELAAPFNMTTLTPIEGGGTASTTEGRTYLLDNKGEIIMPLVGKIKLSGLTHEQALQKLNEEISKYIINPIVSFKIINFKVTVIGDVGKPGSIPVTGERITLPEAIAQAGDLSIYGIRTNIMVIREVDGKKTYNYVDFTKADFMNSEYYYLAQNDLVVVEPNKVKRNSSALGREVTIAVSVIGVILSVITIATR</sequence>
<dbReference type="GO" id="GO:0009279">
    <property type="term" value="C:cell outer membrane"/>
    <property type="evidence" value="ECO:0007669"/>
    <property type="project" value="UniProtKB-SubCell"/>
</dbReference>
<keyword evidence="5" id="KW-0762">Sugar transport</keyword>
<keyword evidence="6 15" id="KW-0812">Transmembrane</keyword>
<dbReference type="Pfam" id="PF02563">
    <property type="entry name" value="Poly_export"/>
    <property type="match status" value="1"/>
</dbReference>
<evidence type="ECO:0000313" key="19">
    <source>
        <dbReference type="Proteomes" id="UP000320643"/>
    </source>
</evidence>
<keyword evidence="3" id="KW-0813">Transport</keyword>
<evidence type="ECO:0000256" key="12">
    <source>
        <dbReference type="ARBA" id="ARBA00023139"/>
    </source>
</evidence>
<keyword evidence="11 15" id="KW-0472">Membrane</keyword>
<evidence type="ECO:0000256" key="14">
    <source>
        <dbReference type="ARBA" id="ARBA00023288"/>
    </source>
</evidence>
<dbReference type="Pfam" id="PF22461">
    <property type="entry name" value="SLBB_2"/>
    <property type="match status" value="1"/>
</dbReference>
<dbReference type="InterPro" id="IPR003715">
    <property type="entry name" value="Poly_export_N"/>
</dbReference>
<comment type="caution">
    <text evidence="18">The sequence shown here is derived from an EMBL/GenBank/DDBJ whole genome shotgun (WGS) entry which is preliminary data.</text>
</comment>
<evidence type="ECO:0000256" key="2">
    <source>
        <dbReference type="ARBA" id="ARBA00009450"/>
    </source>
</evidence>
<dbReference type="EMBL" id="VJVZ01000005">
    <property type="protein sequence ID" value="TRW24649.1"/>
    <property type="molecule type" value="Genomic_DNA"/>
</dbReference>
<keyword evidence="9" id="KW-0406">Ion transport</keyword>
<dbReference type="GO" id="GO:0015288">
    <property type="term" value="F:porin activity"/>
    <property type="evidence" value="ECO:0007669"/>
    <property type="project" value="UniProtKB-KW"/>
</dbReference>
<feature type="domain" description="Polysaccharide export protein N-terminal" evidence="16">
    <location>
        <begin position="39"/>
        <end position="132"/>
    </location>
</feature>
<evidence type="ECO:0000256" key="15">
    <source>
        <dbReference type="SAM" id="Phobius"/>
    </source>
</evidence>
<feature type="transmembrane region" description="Helical" evidence="15">
    <location>
        <begin position="234"/>
        <end position="252"/>
    </location>
</feature>
<evidence type="ECO:0000256" key="9">
    <source>
        <dbReference type="ARBA" id="ARBA00023065"/>
    </source>
</evidence>
<dbReference type="GO" id="GO:0046930">
    <property type="term" value="C:pore complex"/>
    <property type="evidence" value="ECO:0007669"/>
    <property type="project" value="UniProtKB-KW"/>
</dbReference>
<keyword evidence="15" id="KW-1133">Transmembrane helix</keyword>
<dbReference type="InterPro" id="IPR049712">
    <property type="entry name" value="Poly_export"/>
</dbReference>